<organism evidence="1 2">
    <name type="scientific">Oesophagostomum dentatum</name>
    <name type="common">Nodular worm</name>
    <dbReference type="NCBI Taxonomy" id="61180"/>
    <lineage>
        <taxon>Eukaryota</taxon>
        <taxon>Metazoa</taxon>
        <taxon>Ecdysozoa</taxon>
        <taxon>Nematoda</taxon>
        <taxon>Chromadorea</taxon>
        <taxon>Rhabditida</taxon>
        <taxon>Rhabditina</taxon>
        <taxon>Rhabditomorpha</taxon>
        <taxon>Strongyloidea</taxon>
        <taxon>Strongylidae</taxon>
        <taxon>Oesophagostomum</taxon>
    </lineage>
</organism>
<evidence type="ECO:0000313" key="1">
    <source>
        <dbReference type="EMBL" id="KHJ95330.1"/>
    </source>
</evidence>
<dbReference type="Proteomes" id="UP000053660">
    <property type="component" value="Unassembled WGS sequence"/>
</dbReference>
<dbReference type="AlphaFoldDB" id="A0A0B1TIT6"/>
<proteinExistence type="predicted"/>
<sequence>MDEVAREEEGRSRRENRPRLPVKMVFETRASDDRRRYNVATSNEIAVVYKGDDEHMEGERRLVIMERSGRLSFIKDYDPMCDPLTYPILFPRGEMGHDRARIRIHQNSNGREPPTPDEIRAHLDARYVYAPEAMYRIFEFPLQGRSDHVERLPVHLEHQHTDPFFAGQEEDAIITNEDTKLTAWFALNREFAQRERQNSTSSAETDPRQLCYHQVSEYYTWDDNVRKWKPRKQRSRIIGRMHFGNPKETERFAMRLILLYRKGAASFVDLRTVDRVYDTYVEAAKAAGYMNDDSFYESSMREAAGFRMPSELRSFFASLICFCELSNPRSLWELYKTALSEDFRNQGMRSEHAESCIHLKCIKHEDAESLAFHEISAKTALHSVVLSSVLQVEYAMVDSTPNDDDYLVHRQLGDENYLKLNLQQKIAVDAVLSATQDNGSKLLTDQVVPAKPSSTTPFIAC</sequence>
<name>A0A0B1TIT6_OESDE</name>
<protein>
    <recommendedName>
        <fullName evidence="3">Helitron helicase-like domain-containing protein</fullName>
    </recommendedName>
</protein>
<gene>
    <name evidence="1" type="ORF">OESDEN_04724</name>
</gene>
<reference evidence="1 2" key="1">
    <citation type="submission" date="2014-03" db="EMBL/GenBank/DDBJ databases">
        <title>Draft genome of the hookworm Oesophagostomum dentatum.</title>
        <authorList>
            <person name="Mitreva M."/>
        </authorList>
    </citation>
    <scope>NUCLEOTIDE SEQUENCE [LARGE SCALE GENOMIC DNA]</scope>
    <source>
        <strain evidence="1 2">OD-Hann</strain>
    </source>
</reference>
<keyword evidence="2" id="KW-1185">Reference proteome</keyword>
<dbReference type="PANTHER" id="PTHR10492:SF57">
    <property type="entry name" value="ATP-DEPENDENT DNA HELICASE"/>
    <property type="match status" value="1"/>
</dbReference>
<accession>A0A0B1TIT6</accession>
<evidence type="ECO:0008006" key="3">
    <source>
        <dbReference type="Google" id="ProtNLM"/>
    </source>
</evidence>
<evidence type="ECO:0000313" key="2">
    <source>
        <dbReference type="Proteomes" id="UP000053660"/>
    </source>
</evidence>
<dbReference type="EMBL" id="KN550002">
    <property type="protein sequence ID" value="KHJ95330.1"/>
    <property type="molecule type" value="Genomic_DNA"/>
</dbReference>
<dbReference type="OrthoDB" id="5873345at2759"/>
<dbReference type="PANTHER" id="PTHR10492">
    <property type="match status" value="1"/>
</dbReference>